<protein>
    <submittedName>
        <fullName evidence="3">Dihydroorotase</fullName>
    </submittedName>
</protein>
<evidence type="ECO:0000313" key="3">
    <source>
        <dbReference type="EMBL" id="SMD33241.1"/>
    </source>
</evidence>
<name>A0A1W2G9H0_REIFA</name>
<dbReference type="GO" id="GO:0006145">
    <property type="term" value="P:purine nucleobase catabolic process"/>
    <property type="evidence" value="ECO:0007669"/>
    <property type="project" value="TreeGrafter"/>
</dbReference>
<evidence type="ECO:0000256" key="1">
    <source>
        <dbReference type="ARBA" id="ARBA00022975"/>
    </source>
</evidence>
<dbReference type="GO" id="GO:0004038">
    <property type="term" value="F:allantoinase activity"/>
    <property type="evidence" value="ECO:0007669"/>
    <property type="project" value="TreeGrafter"/>
</dbReference>
<dbReference type="InterPro" id="IPR024403">
    <property type="entry name" value="DHOase_cat"/>
</dbReference>
<dbReference type="CDD" id="cd01317">
    <property type="entry name" value="DHOase_IIa"/>
    <property type="match status" value="1"/>
</dbReference>
<dbReference type="GO" id="GO:0005737">
    <property type="term" value="C:cytoplasm"/>
    <property type="evidence" value="ECO:0007669"/>
    <property type="project" value="TreeGrafter"/>
</dbReference>
<evidence type="ECO:0000259" key="2">
    <source>
        <dbReference type="Pfam" id="PF12890"/>
    </source>
</evidence>
<dbReference type="InterPro" id="IPR050138">
    <property type="entry name" value="DHOase/Allantoinase_Hydrolase"/>
</dbReference>
<dbReference type="InterPro" id="IPR011059">
    <property type="entry name" value="Metal-dep_hydrolase_composite"/>
</dbReference>
<dbReference type="SUPFAM" id="SSF51556">
    <property type="entry name" value="Metallo-dependent hydrolases"/>
    <property type="match status" value="1"/>
</dbReference>
<dbReference type="GO" id="GO:0004151">
    <property type="term" value="F:dihydroorotase activity"/>
    <property type="evidence" value="ECO:0007669"/>
    <property type="project" value="InterPro"/>
</dbReference>
<dbReference type="PANTHER" id="PTHR43668:SF2">
    <property type="entry name" value="ALLANTOINASE"/>
    <property type="match status" value="1"/>
</dbReference>
<dbReference type="RefSeq" id="WP_084371891.1">
    <property type="nucleotide sequence ID" value="NZ_FWYF01000001.1"/>
</dbReference>
<dbReference type="SUPFAM" id="SSF51338">
    <property type="entry name" value="Composite domain of metallo-dependent hydrolases"/>
    <property type="match status" value="1"/>
</dbReference>
<evidence type="ECO:0000313" key="4">
    <source>
        <dbReference type="Proteomes" id="UP000192472"/>
    </source>
</evidence>
<dbReference type="InterPro" id="IPR032466">
    <property type="entry name" value="Metal_Hydrolase"/>
</dbReference>
<keyword evidence="4" id="KW-1185">Reference proteome</keyword>
<feature type="domain" description="Dihydroorotase catalytic" evidence="2">
    <location>
        <begin position="51"/>
        <end position="237"/>
    </location>
</feature>
<keyword evidence="1" id="KW-0665">Pyrimidine biosynthesis</keyword>
<proteinExistence type="predicted"/>
<dbReference type="InterPro" id="IPR004722">
    <property type="entry name" value="DHOase"/>
</dbReference>
<accession>A0A1W2G9H0</accession>
<dbReference type="AlphaFoldDB" id="A0A1W2G9H0"/>
<dbReference type="OrthoDB" id="9765462at2"/>
<gene>
    <name evidence="3" type="ORF">SAMN04488029_1583</name>
</gene>
<dbReference type="Proteomes" id="UP000192472">
    <property type="component" value="Unassembled WGS sequence"/>
</dbReference>
<reference evidence="3 4" key="1">
    <citation type="submission" date="2017-04" db="EMBL/GenBank/DDBJ databases">
        <authorList>
            <person name="Afonso C.L."/>
            <person name="Miller P.J."/>
            <person name="Scott M.A."/>
            <person name="Spackman E."/>
            <person name="Goraichik I."/>
            <person name="Dimitrov K.M."/>
            <person name="Suarez D.L."/>
            <person name="Swayne D.E."/>
        </authorList>
    </citation>
    <scope>NUCLEOTIDE SEQUENCE [LARGE SCALE GENOMIC DNA]</scope>
    <source>
        <strain evidence="3 4">DSM 26133</strain>
    </source>
</reference>
<dbReference type="STRING" id="692418.SAMN04488029_1583"/>
<sequence length="420" mass="46348">MNILLREAKILDPQSPHHNKVVNIHIKDGQIAAIDKKEHKADTIIEAKGLLLSAGWFDMKSHFNDPGNEHKEDLASGAAAAAKGGFTGVATLPNTSPVVQTKGNVEYVLSKSKSYLIDIYPMAAVTLDTNGEDLTEMLDLHAAGAVAFTDGEKPIWHTDMMLKSLIYLQKIGGLLINQAEDQLLTRFGSMNEGTVSTILGLKGMPTLAEHLMIKRDLDLLKYAGGKIHFSNISSKESVNLIKKAKKKGLQVTCDVSIHHLIHTDEDLMGYDSHYKINPPLRTEKDRKALIKGLQEGVIDVIVTAHTPQDEENKKLEFDLAGFGISGLQTMLPSLLKLGKELEPSLWIEKVTTNPRSILKLDLPTIKENQIANLTLFDPKAKWTLNDQSNKSKSRNSPFFNQELTGKVKAVCNGAQFQTFE</sequence>
<dbReference type="GO" id="GO:0006221">
    <property type="term" value="P:pyrimidine nucleotide biosynthetic process"/>
    <property type="evidence" value="ECO:0007669"/>
    <property type="project" value="UniProtKB-KW"/>
</dbReference>
<dbReference type="NCBIfam" id="TIGR00857">
    <property type="entry name" value="pyrC_multi"/>
    <property type="match status" value="1"/>
</dbReference>
<dbReference type="Gene3D" id="2.30.40.10">
    <property type="entry name" value="Urease, subunit C, domain 1"/>
    <property type="match status" value="1"/>
</dbReference>
<dbReference type="PANTHER" id="PTHR43668">
    <property type="entry name" value="ALLANTOINASE"/>
    <property type="match status" value="1"/>
</dbReference>
<dbReference type="GO" id="GO:0046872">
    <property type="term" value="F:metal ion binding"/>
    <property type="evidence" value="ECO:0007669"/>
    <property type="project" value="InterPro"/>
</dbReference>
<dbReference type="Pfam" id="PF12890">
    <property type="entry name" value="DHOase"/>
    <property type="match status" value="1"/>
</dbReference>
<dbReference type="EMBL" id="FWYF01000001">
    <property type="protein sequence ID" value="SMD33241.1"/>
    <property type="molecule type" value="Genomic_DNA"/>
</dbReference>
<dbReference type="Gene3D" id="3.20.20.140">
    <property type="entry name" value="Metal-dependent hydrolases"/>
    <property type="match status" value="1"/>
</dbReference>
<organism evidence="3 4">
    <name type="scientific">Reichenbachiella faecimaris</name>
    <dbReference type="NCBI Taxonomy" id="692418"/>
    <lineage>
        <taxon>Bacteria</taxon>
        <taxon>Pseudomonadati</taxon>
        <taxon>Bacteroidota</taxon>
        <taxon>Cytophagia</taxon>
        <taxon>Cytophagales</taxon>
        <taxon>Reichenbachiellaceae</taxon>
        <taxon>Reichenbachiella</taxon>
    </lineage>
</organism>